<evidence type="ECO:0000313" key="2">
    <source>
        <dbReference type="Proteomes" id="UP001153636"/>
    </source>
</evidence>
<protein>
    <submittedName>
        <fullName evidence="1">Uncharacterized protein</fullName>
    </submittedName>
</protein>
<keyword evidence="2" id="KW-1185">Reference proteome</keyword>
<evidence type="ECO:0000313" key="1">
    <source>
        <dbReference type="EMBL" id="CAH1109417.1"/>
    </source>
</evidence>
<gene>
    <name evidence="1" type="ORF">PSYICH_LOCUS9730</name>
</gene>
<proteinExistence type="predicted"/>
<reference evidence="1" key="1">
    <citation type="submission" date="2022-01" db="EMBL/GenBank/DDBJ databases">
        <authorList>
            <person name="King R."/>
        </authorList>
    </citation>
    <scope>NUCLEOTIDE SEQUENCE</scope>
</reference>
<dbReference type="Proteomes" id="UP001153636">
    <property type="component" value="Chromosome 4"/>
</dbReference>
<organism evidence="1 2">
    <name type="scientific">Psylliodes chrysocephalus</name>
    <dbReference type="NCBI Taxonomy" id="3402493"/>
    <lineage>
        <taxon>Eukaryota</taxon>
        <taxon>Metazoa</taxon>
        <taxon>Ecdysozoa</taxon>
        <taxon>Arthropoda</taxon>
        <taxon>Hexapoda</taxon>
        <taxon>Insecta</taxon>
        <taxon>Pterygota</taxon>
        <taxon>Neoptera</taxon>
        <taxon>Endopterygota</taxon>
        <taxon>Coleoptera</taxon>
        <taxon>Polyphaga</taxon>
        <taxon>Cucujiformia</taxon>
        <taxon>Chrysomeloidea</taxon>
        <taxon>Chrysomelidae</taxon>
        <taxon>Galerucinae</taxon>
        <taxon>Alticini</taxon>
        <taxon>Psylliodes</taxon>
    </lineage>
</organism>
<dbReference type="OrthoDB" id="7890494at2759"/>
<accession>A0A9P0GHJ0</accession>
<dbReference type="EMBL" id="OV651816">
    <property type="protein sequence ID" value="CAH1109417.1"/>
    <property type="molecule type" value="Genomic_DNA"/>
</dbReference>
<dbReference type="AlphaFoldDB" id="A0A9P0GHJ0"/>
<name>A0A9P0GHJ0_9CUCU</name>
<sequence length="112" mass="13267">MKCLKLGVPIVKREPRNYYCYFCLVNIKDMNMNNIHKWTYSDIDSTRRHVLHLKEMPIPSFSSLPELLEDDTEISTSDEVQRIQSENDSEFEADLTTPQRFNQQELNDLIEI</sequence>